<dbReference type="EMBL" id="DVJK01000234">
    <property type="protein sequence ID" value="HIS67532.1"/>
    <property type="molecule type" value="Genomic_DNA"/>
</dbReference>
<dbReference type="SUPFAM" id="SSF56317">
    <property type="entry name" value="Carbon-nitrogen hydrolase"/>
    <property type="match status" value="1"/>
</dbReference>
<keyword evidence="1 3" id="KW-0378">Hydrolase</keyword>
<organism evidence="3 4">
    <name type="scientific">Candidatus Scatomorpha merdipullorum</name>
    <dbReference type="NCBI Taxonomy" id="2840927"/>
    <lineage>
        <taxon>Bacteria</taxon>
        <taxon>Bacillati</taxon>
        <taxon>Bacillota</taxon>
        <taxon>Clostridia</taxon>
        <taxon>Eubacteriales</taxon>
        <taxon>Candidatus Scatomorpha</taxon>
    </lineage>
</organism>
<name>A0A9D1FEB6_9FIRM</name>
<evidence type="ECO:0000256" key="1">
    <source>
        <dbReference type="ARBA" id="ARBA00022801"/>
    </source>
</evidence>
<reference evidence="3" key="1">
    <citation type="submission" date="2020-10" db="EMBL/GenBank/DDBJ databases">
        <authorList>
            <person name="Gilroy R."/>
        </authorList>
    </citation>
    <scope>NUCLEOTIDE SEQUENCE</scope>
    <source>
        <strain evidence="3">ChiHjej10B9-9673</strain>
    </source>
</reference>
<feature type="domain" description="CN hydrolase" evidence="2">
    <location>
        <begin position="1"/>
        <end position="245"/>
    </location>
</feature>
<dbReference type="GO" id="GO:0006541">
    <property type="term" value="P:glutamine metabolic process"/>
    <property type="evidence" value="ECO:0007669"/>
    <property type="project" value="TreeGrafter"/>
</dbReference>
<dbReference type="PANTHER" id="PTHR23088">
    <property type="entry name" value="NITRILASE-RELATED"/>
    <property type="match status" value="1"/>
</dbReference>
<evidence type="ECO:0000313" key="3">
    <source>
        <dbReference type="EMBL" id="HIS67532.1"/>
    </source>
</evidence>
<dbReference type="InterPro" id="IPR045254">
    <property type="entry name" value="Nit1/2_C-N_Hydrolase"/>
</dbReference>
<dbReference type="InterPro" id="IPR036526">
    <property type="entry name" value="C-N_Hydrolase_sf"/>
</dbReference>
<dbReference type="AlphaFoldDB" id="A0A9D1FEB6"/>
<accession>A0A9D1FEB6</accession>
<evidence type="ECO:0000313" key="4">
    <source>
        <dbReference type="Proteomes" id="UP000824001"/>
    </source>
</evidence>
<dbReference type="PROSITE" id="PS50263">
    <property type="entry name" value="CN_HYDROLASE"/>
    <property type="match status" value="1"/>
</dbReference>
<dbReference type="GO" id="GO:0006107">
    <property type="term" value="P:oxaloacetate metabolic process"/>
    <property type="evidence" value="ECO:0007669"/>
    <property type="project" value="TreeGrafter"/>
</dbReference>
<dbReference type="InterPro" id="IPR003010">
    <property type="entry name" value="C-N_Hydrolase"/>
</dbReference>
<dbReference type="CDD" id="cd07572">
    <property type="entry name" value="nit"/>
    <property type="match status" value="1"/>
</dbReference>
<evidence type="ECO:0000259" key="2">
    <source>
        <dbReference type="PROSITE" id="PS50263"/>
    </source>
</evidence>
<dbReference type="Pfam" id="PF00795">
    <property type="entry name" value="CN_hydrolase"/>
    <property type="match status" value="1"/>
</dbReference>
<dbReference type="Proteomes" id="UP000824001">
    <property type="component" value="Unassembled WGS sequence"/>
</dbReference>
<dbReference type="PANTHER" id="PTHR23088:SF30">
    <property type="entry name" value="OMEGA-AMIDASE NIT2"/>
    <property type="match status" value="1"/>
</dbReference>
<dbReference type="GO" id="GO:0006528">
    <property type="term" value="P:asparagine metabolic process"/>
    <property type="evidence" value="ECO:0007669"/>
    <property type="project" value="TreeGrafter"/>
</dbReference>
<dbReference type="Gene3D" id="3.60.110.10">
    <property type="entry name" value="Carbon-nitrogen hydrolase"/>
    <property type="match status" value="1"/>
</dbReference>
<proteinExistence type="predicted"/>
<dbReference type="GO" id="GO:0050152">
    <property type="term" value="F:omega-amidase activity"/>
    <property type="evidence" value="ECO:0007669"/>
    <property type="project" value="TreeGrafter"/>
</dbReference>
<reference evidence="3" key="2">
    <citation type="journal article" date="2021" name="PeerJ">
        <title>Extensive microbial diversity within the chicken gut microbiome revealed by metagenomics and culture.</title>
        <authorList>
            <person name="Gilroy R."/>
            <person name="Ravi A."/>
            <person name="Getino M."/>
            <person name="Pursley I."/>
            <person name="Horton D.L."/>
            <person name="Alikhan N.F."/>
            <person name="Baker D."/>
            <person name="Gharbi K."/>
            <person name="Hall N."/>
            <person name="Watson M."/>
            <person name="Adriaenssens E.M."/>
            <person name="Foster-Nyarko E."/>
            <person name="Jarju S."/>
            <person name="Secka A."/>
            <person name="Antonio M."/>
            <person name="Oren A."/>
            <person name="Chaudhuri R.R."/>
            <person name="La Ragione R."/>
            <person name="Hildebrand F."/>
            <person name="Pallen M.J."/>
        </authorList>
    </citation>
    <scope>NUCLEOTIDE SEQUENCE</scope>
    <source>
        <strain evidence="3">ChiHjej10B9-9673</strain>
    </source>
</reference>
<comment type="caution">
    <text evidence="3">The sequence shown here is derived from an EMBL/GenBank/DDBJ whole genome shotgun (WGS) entry which is preliminary data.</text>
</comment>
<sequence>MKAALIQLAATGDKERNLAHAREMIAEAARGGTDIVCLPEMFCCEYKNSSFIAHQEPAGGPAWAMLSAAARENGVWLIGGTIPESADGRLYNTSFVFDREGRQAARCRKSHLFDIAVKGGQHFRESDTFTPGDEVVSFDTEFGRLGLCICFDMRFPELARLMALDGAWAVFCPASFNMTTGPAHWEIMFRSRAVESQVYTLGCAPARDEQGSYVSYANSIIVHPWGNVLARAGAEECILRAEISADEAASIREQLPLLSARRTDMYALERRGK</sequence>
<gene>
    <name evidence="3" type="ORF">IAC18_08195</name>
</gene>
<protein>
    <submittedName>
        <fullName evidence="3">Carbon-nitrogen hydrolase family protein</fullName>
    </submittedName>
</protein>